<feature type="chain" id="PRO_5028884785" evidence="11">
    <location>
        <begin position="21"/>
        <end position="310"/>
    </location>
</feature>
<dbReference type="RefSeq" id="WP_163455882.1">
    <property type="nucleotide sequence ID" value="NZ_JAAGOH010000002.1"/>
</dbReference>
<organism evidence="13 14">
    <name type="scientific">Ideonella livida</name>
    <dbReference type="NCBI Taxonomy" id="2707176"/>
    <lineage>
        <taxon>Bacteria</taxon>
        <taxon>Pseudomonadati</taxon>
        <taxon>Pseudomonadota</taxon>
        <taxon>Betaproteobacteria</taxon>
        <taxon>Burkholderiales</taxon>
        <taxon>Sphaerotilaceae</taxon>
        <taxon>Ideonella</taxon>
    </lineage>
</organism>
<evidence type="ECO:0000256" key="11">
    <source>
        <dbReference type="SAM" id="SignalP"/>
    </source>
</evidence>
<dbReference type="Proteomes" id="UP000484255">
    <property type="component" value="Unassembled WGS sequence"/>
</dbReference>
<reference evidence="13 14" key="1">
    <citation type="submission" date="2020-02" db="EMBL/GenBank/DDBJ databases">
        <title>Ideonella bacterium strain TBM-1.</title>
        <authorList>
            <person name="Chen W.-M."/>
        </authorList>
    </citation>
    <scope>NUCLEOTIDE SEQUENCE [LARGE SCALE GENOMIC DNA]</scope>
    <source>
        <strain evidence="13 14">TBM-1</strain>
    </source>
</reference>
<keyword evidence="8" id="KW-0626">Porin</keyword>
<dbReference type="AlphaFoldDB" id="A0A7C9TGZ4"/>
<dbReference type="InterPro" id="IPR050298">
    <property type="entry name" value="Gram-neg_bact_OMP"/>
</dbReference>
<keyword evidence="6 11" id="KW-0732">Signal</keyword>
<comment type="caution">
    <text evidence="13">The sequence shown here is derived from an EMBL/GenBank/DDBJ whole genome shotgun (WGS) entry which is preliminary data.</text>
</comment>
<keyword evidence="3" id="KW-0813">Transport</keyword>
<dbReference type="GO" id="GO:0006811">
    <property type="term" value="P:monoatomic ion transport"/>
    <property type="evidence" value="ECO:0007669"/>
    <property type="project" value="UniProtKB-KW"/>
</dbReference>
<protein>
    <submittedName>
        <fullName evidence="13">Porin</fullName>
    </submittedName>
</protein>
<evidence type="ECO:0000256" key="8">
    <source>
        <dbReference type="ARBA" id="ARBA00023114"/>
    </source>
</evidence>
<evidence type="ECO:0000256" key="6">
    <source>
        <dbReference type="ARBA" id="ARBA00022729"/>
    </source>
</evidence>
<comment type="subunit">
    <text evidence="2">Homotrimer.</text>
</comment>
<evidence type="ECO:0000313" key="14">
    <source>
        <dbReference type="Proteomes" id="UP000484255"/>
    </source>
</evidence>
<feature type="domain" description="Porin" evidence="12">
    <location>
        <begin position="7"/>
        <end position="292"/>
    </location>
</feature>
<gene>
    <name evidence="13" type="ORF">G3A44_02285</name>
</gene>
<evidence type="ECO:0000256" key="4">
    <source>
        <dbReference type="ARBA" id="ARBA00022452"/>
    </source>
</evidence>
<evidence type="ECO:0000313" key="13">
    <source>
        <dbReference type="EMBL" id="NDY90018.1"/>
    </source>
</evidence>
<evidence type="ECO:0000256" key="1">
    <source>
        <dbReference type="ARBA" id="ARBA00004571"/>
    </source>
</evidence>
<dbReference type="PANTHER" id="PTHR34501:SF9">
    <property type="entry name" value="MAJOR OUTER MEMBRANE PROTEIN P.IA"/>
    <property type="match status" value="1"/>
</dbReference>
<dbReference type="InterPro" id="IPR033900">
    <property type="entry name" value="Gram_neg_porin_domain"/>
</dbReference>
<keyword evidence="9" id="KW-0472">Membrane</keyword>
<evidence type="ECO:0000256" key="3">
    <source>
        <dbReference type="ARBA" id="ARBA00022448"/>
    </source>
</evidence>
<evidence type="ECO:0000259" key="12">
    <source>
        <dbReference type="Pfam" id="PF13609"/>
    </source>
</evidence>
<dbReference type="InterPro" id="IPR023614">
    <property type="entry name" value="Porin_dom_sf"/>
</dbReference>
<dbReference type="GO" id="GO:0046930">
    <property type="term" value="C:pore complex"/>
    <property type="evidence" value="ECO:0007669"/>
    <property type="project" value="UniProtKB-KW"/>
</dbReference>
<keyword evidence="14" id="KW-1185">Reference proteome</keyword>
<evidence type="ECO:0000256" key="7">
    <source>
        <dbReference type="ARBA" id="ARBA00023065"/>
    </source>
</evidence>
<proteinExistence type="predicted"/>
<comment type="subcellular location">
    <subcellularLocation>
        <location evidence="1">Cell outer membrane</location>
        <topology evidence="1">Multi-pass membrane protein</topology>
    </subcellularLocation>
</comment>
<keyword evidence="5" id="KW-0812">Transmembrane</keyword>
<keyword evidence="4" id="KW-1134">Transmembrane beta strand</keyword>
<name>A0A7C9TGZ4_9BURK</name>
<feature type="signal peptide" evidence="11">
    <location>
        <begin position="1"/>
        <end position="20"/>
    </location>
</feature>
<dbReference type="Gene3D" id="2.40.160.10">
    <property type="entry name" value="Porin"/>
    <property type="match status" value="1"/>
</dbReference>
<keyword evidence="7" id="KW-0406">Ion transport</keyword>
<dbReference type="GO" id="GO:0015288">
    <property type="term" value="F:porin activity"/>
    <property type="evidence" value="ECO:0007669"/>
    <property type="project" value="UniProtKB-KW"/>
</dbReference>
<accession>A0A7C9TGZ4</accession>
<dbReference type="Pfam" id="PF13609">
    <property type="entry name" value="Porin_4"/>
    <property type="match status" value="1"/>
</dbReference>
<dbReference type="SUPFAM" id="SSF56935">
    <property type="entry name" value="Porins"/>
    <property type="match status" value="1"/>
</dbReference>
<evidence type="ECO:0000256" key="10">
    <source>
        <dbReference type="ARBA" id="ARBA00023237"/>
    </source>
</evidence>
<evidence type="ECO:0000256" key="9">
    <source>
        <dbReference type="ARBA" id="ARBA00023136"/>
    </source>
</evidence>
<evidence type="ECO:0000256" key="5">
    <source>
        <dbReference type="ARBA" id="ARBA00022692"/>
    </source>
</evidence>
<dbReference type="GO" id="GO:0009279">
    <property type="term" value="C:cell outer membrane"/>
    <property type="evidence" value="ECO:0007669"/>
    <property type="project" value="UniProtKB-SubCell"/>
</dbReference>
<evidence type="ECO:0000256" key="2">
    <source>
        <dbReference type="ARBA" id="ARBA00011233"/>
    </source>
</evidence>
<dbReference type="PANTHER" id="PTHR34501">
    <property type="entry name" value="PROTEIN YDDL-RELATED"/>
    <property type="match status" value="1"/>
</dbReference>
<keyword evidence="10" id="KW-0998">Cell outer membrane</keyword>
<dbReference type="EMBL" id="JAAGOH010000002">
    <property type="protein sequence ID" value="NDY90018.1"/>
    <property type="molecule type" value="Genomic_DNA"/>
</dbReference>
<dbReference type="CDD" id="cd00342">
    <property type="entry name" value="gram_neg_porins"/>
    <property type="match status" value="1"/>
</dbReference>
<sequence length="310" mass="32210">MHKTLLATAALLALPLTAAAQSTPALTIYGKVDVGQRRAIGEDKFQTATGSDSRVGFKGTHDLGDGYQAFFGFEHRFFPDTGATDGVMWKGVAQVGVQGAFGKLGMGRQYIPAFSLVQNVIDPFGGDTVAAVRDAGLRLGIAKVRVDGSVRYDGTFGGLSVALSTADAAKASTAADASRPFSAAVQWKSGPLLLAAGVEDPADAKDELSTVGAVYNFGVAKVSAGYSTGTTKDDLSVKGYVLGLAVPMGKGEIKAAYGNQKKEGVTTVAKLGLGYHHAWSKQLTVYTDVGNDSKAAAHKTGFDLGLKYEF</sequence>